<sequence length="101" mass="10983">MGTCYALPKSRDLMLVTCLCVWALSDTNSEIVIQTRAALGLSDVISINEGSSKLLCGGFGSNGNECSGCSGLYHQSVKTRRPIHSWEFLFINAYDRVAAFD</sequence>
<feature type="chain" id="PRO_5042911650" evidence="1">
    <location>
        <begin position="30"/>
        <end position="101"/>
    </location>
</feature>
<evidence type="ECO:0000313" key="2">
    <source>
        <dbReference type="EMBL" id="KAK7305897.1"/>
    </source>
</evidence>
<protein>
    <submittedName>
        <fullName evidence="2">Uncharacterized protein</fullName>
    </submittedName>
</protein>
<proteinExistence type="predicted"/>
<dbReference type="AlphaFoldDB" id="A0AAN9PQ72"/>
<keyword evidence="1" id="KW-0732">Signal</keyword>
<name>A0AAN9PQ72_CANGL</name>
<accession>A0AAN9PQ72</accession>
<comment type="caution">
    <text evidence="2">The sequence shown here is derived from an EMBL/GenBank/DDBJ whole genome shotgun (WGS) entry which is preliminary data.</text>
</comment>
<reference evidence="2 3" key="1">
    <citation type="submission" date="2024-01" db="EMBL/GenBank/DDBJ databases">
        <title>The genomes of 5 underutilized Papilionoideae crops provide insights into root nodulation and disease resistanc.</title>
        <authorList>
            <person name="Jiang F."/>
        </authorList>
    </citation>
    <scope>NUCLEOTIDE SEQUENCE [LARGE SCALE GENOMIC DNA]</scope>
    <source>
        <strain evidence="2">LVBAO_FW01</strain>
        <tissue evidence="2">Leaves</tissue>
    </source>
</reference>
<evidence type="ECO:0000256" key="1">
    <source>
        <dbReference type="SAM" id="SignalP"/>
    </source>
</evidence>
<keyword evidence="3" id="KW-1185">Reference proteome</keyword>
<dbReference type="EMBL" id="JAYMYQ010000011">
    <property type="protein sequence ID" value="KAK7305897.1"/>
    <property type="molecule type" value="Genomic_DNA"/>
</dbReference>
<gene>
    <name evidence="2" type="ORF">VNO77_43809</name>
</gene>
<feature type="signal peptide" evidence="1">
    <location>
        <begin position="1"/>
        <end position="29"/>
    </location>
</feature>
<organism evidence="2 3">
    <name type="scientific">Canavalia gladiata</name>
    <name type="common">Sword bean</name>
    <name type="synonym">Dolichos gladiatus</name>
    <dbReference type="NCBI Taxonomy" id="3824"/>
    <lineage>
        <taxon>Eukaryota</taxon>
        <taxon>Viridiplantae</taxon>
        <taxon>Streptophyta</taxon>
        <taxon>Embryophyta</taxon>
        <taxon>Tracheophyta</taxon>
        <taxon>Spermatophyta</taxon>
        <taxon>Magnoliopsida</taxon>
        <taxon>eudicotyledons</taxon>
        <taxon>Gunneridae</taxon>
        <taxon>Pentapetalae</taxon>
        <taxon>rosids</taxon>
        <taxon>fabids</taxon>
        <taxon>Fabales</taxon>
        <taxon>Fabaceae</taxon>
        <taxon>Papilionoideae</taxon>
        <taxon>50 kb inversion clade</taxon>
        <taxon>NPAAA clade</taxon>
        <taxon>indigoferoid/millettioid clade</taxon>
        <taxon>Phaseoleae</taxon>
        <taxon>Canavalia</taxon>
    </lineage>
</organism>
<evidence type="ECO:0000313" key="3">
    <source>
        <dbReference type="Proteomes" id="UP001367508"/>
    </source>
</evidence>
<dbReference type="Proteomes" id="UP001367508">
    <property type="component" value="Unassembled WGS sequence"/>
</dbReference>